<keyword evidence="6" id="KW-0862">Zinc</keyword>
<comment type="similarity">
    <text evidence="2 6">Belongs to the metallo-dependent hydrolases superfamily. DHOase family. Class I DHOase subfamily.</text>
</comment>
<dbReference type="STRING" id="44742.AXF13_15580"/>
<feature type="binding site" evidence="6">
    <location>
        <position position="59"/>
    </location>
    <ligand>
        <name>Zn(2+)</name>
        <dbReference type="ChEBI" id="CHEBI:29105"/>
        <label>1</label>
    </ligand>
</feature>
<comment type="caution">
    <text evidence="6">Lacks conserved residue(s) required for the propagation of feature annotation.</text>
</comment>
<proteinExistence type="inferred from homology"/>
<dbReference type="PROSITE" id="PS00483">
    <property type="entry name" value="DIHYDROOROTASE_2"/>
    <property type="match status" value="1"/>
</dbReference>
<feature type="binding site" evidence="6">
    <location>
        <position position="91"/>
    </location>
    <ligand>
        <name>substrate</name>
    </ligand>
</feature>
<feature type="binding site" evidence="6">
    <location>
        <position position="231"/>
    </location>
    <ligand>
        <name>Zn(2+)</name>
        <dbReference type="ChEBI" id="CHEBI:29105"/>
        <label>2</label>
    </ligand>
</feature>
<feature type="domain" description="Dihydroorotase catalytic" evidence="7">
    <location>
        <begin position="48"/>
        <end position="234"/>
    </location>
</feature>
<feature type="binding site" evidence="6">
    <location>
        <position position="308"/>
    </location>
    <ligand>
        <name>substrate</name>
    </ligand>
</feature>
<dbReference type="InterPro" id="IPR024403">
    <property type="entry name" value="DHOase_cat"/>
</dbReference>
<name>A0A0X8JMF9_9BACT</name>
<dbReference type="GO" id="GO:0005737">
    <property type="term" value="C:cytoplasm"/>
    <property type="evidence" value="ECO:0007669"/>
    <property type="project" value="TreeGrafter"/>
</dbReference>
<reference evidence="9" key="1">
    <citation type="submission" date="2016-02" db="EMBL/GenBank/DDBJ databases">
        <authorList>
            <person name="Holder M.E."/>
            <person name="Ajami N.J."/>
            <person name="Petrosino J.F."/>
        </authorList>
    </citation>
    <scope>NUCLEOTIDE SEQUENCE [LARGE SCALE GENOMIC DNA]</scope>
    <source>
        <strain evidence="9">CCUG 45958</strain>
    </source>
</reference>
<comment type="catalytic activity">
    <reaction evidence="6">
        <text>(S)-dihydroorotate + H2O = N-carbamoyl-L-aspartate + H(+)</text>
        <dbReference type="Rhea" id="RHEA:24296"/>
        <dbReference type="ChEBI" id="CHEBI:15377"/>
        <dbReference type="ChEBI" id="CHEBI:15378"/>
        <dbReference type="ChEBI" id="CHEBI:30864"/>
        <dbReference type="ChEBI" id="CHEBI:32814"/>
        <dbReference type="EC" id="3.5.2.3"/>
    </reaction>
</comment>
<feature type="binding site" evidence="6">
    <location>
        <position position="304"/>
    </location>
    <ligand>
        <name>Zn(2+)</name>
        <dbReference type="ChEBI" id="CHEBI:29105"/>
        <label>1</label>
    </ligand>
</feature>
<dbReference type="GO" id="GO:0004038">
    <property type="term" value="F:allantoinase activity"/>
    <property type="evidence" value="ECO:0007669"/>
    <property type="project" value="TreeGrafter"/>
</dbReference>
<dbReference type="KEGG" id="dfi:AXF13_15580"/>
<evidence type="ECO:0000256" key="4">
    <source>
        <dbReference type="ARBA" id="ARBA00022801"/>
    </source>
</evidence>
<dbReference type="UniPathway" id="UPA00070">
    <property type="reaction ID" value="UER00117"/>
</dbReference>
<evidence type="ECO:0000313" key="8">
    <source>
        <dbReference type="EMBL" id="AMD91434.1"/>
    </source>
</evidence>
<sequence length="420" mass="45678">MTLCIKNARHLEAPVDLLVDGDRILTMTPAGHHAAPGGCEIFDAHGLTLMPSFIDAHVHLREPGFEYKEDIASGLEAAAHGGFGAVMCMANTKPVNDTAAVTRFMLERARESHPHGPRLHPIAAASVGLKGEEMAPLAELKQAGCVAVSNDGRPVENAELLRRIMEYAADLDLIFIDHCEDARLGKGWLMNEGAVSGLLGVKGQPDVGEAVQIARDVMLAEYLHLPVHIAHVSSSLSVDVIAWGKARGVQVSAETCPHYLLLDESALEGYNTAAKVSPPLRRPEDREALRRAVKDGTIDILVTDHAPHAAHEKEGTLDEAPCGLTGLDLAVSLTWALVREGVLAEADLQRLWCRRPAEIFRLPWNGFAPGDPADFFLLDPDEVWTPGPETMYSKSRNTPFLGRSLHGRVKHHWLGGQRLF</sequence>
<feature type="binding site" evidence="6">
    <location>
        <begin position="59"/>
        <end position="61"/>
    </location>
    <ligand>
        <name>substrate</name>
    </ligand>
</feature>
<keyword evidence="5 6" id="KW-0665">Pyrimidine biosynthesis</keyword>
<comment type="cofactor">
    <cofactor evidence="6">
        <name>Zn(2+)</name>
        <dbReference type="ChEBI" id="CHEBI:29105"/>
    </cofactor>
    <text evidence="6">Binds 2 Zn(2+) ions per subunit.</text>
</comment>
<dbReference type="InterPro" id="IPR032466">
    <property type="entry name" value="Metal_Hydrolase"/>
</dbReference>
<dbReference type="Proteomes" id="UP000069241">
    <property type="component" value="Chromosome"/>
</dbReference>
<dbReference type="SUPFAM" id="SSF51556">
    <property type="entry name" value="Metallo-dependent hydrolases"/>
    <property type="match status" value="1"/>
</dbReference>
<dbReference type="InterPro" id="IPR002195">
    <property type="entry name" value="Dihydroorotase_CS"/>
</dbReference>
<dbReference type="Gene3D" id="3.20.20.140">
    <property type="entry name" value="Metal-dependent hydrolases"/>
    <property type="match status" value="1"/>
</dbReference>
<evidence type="ECO:0000256" key="1">
    <source>
        <dbReference type="ARBA" id="ARBA00002368"/>
    </source>
</evidence>
<feature type="binding site" evidence="6">
    <location>
        <position position="151"/>
    </location>
    <ligand>
        <name>Zn(2+)</name>
        <dbReference type="ChEBI" id="CHEBI:29105"/>
        <label>1</label>
    </ligand>
</feature>
<feature type="binding site" evidence="6">
    <location>
        <position position="151"/>
    </location>
    <ligand>
        <name>Zn(2+)</name>
        <dbReference type="ChEBI" id="CHEBI:29105"/>
        <label>2</label>
    </ligand>
</feature>
<gene>
    <name evidence="6" type="primary">pyrC</name>
    <name evidence="8" type="ORF">AXF13_15580</name>
</gene>
<keyword evidence="9" id="KW-1185">Reference proteome</keyword>
<dbReference type="GO" id="GO:0008270">
    <property type="term" value="F:zinc ion binding"/>
    <property type="evidence" value="ECO:0007669"/>
    <property type="project" value="UniProtKB-UniRule"/>
</dbReference>
<evidence type="ECO:0000256" key="6">
    <source>
        <dbReference type="HAMAP-Rule" id="MF_00220"/>
    </source>
</evidence>
<evidence type="ECO:0000259" key="7">
    <source>
        <dbReference type="Pfam" id="PF12890"/>
    </source>
</evidence>
<dbReference type="EMBL" id="CP014229">
    <property type="protein sequence ID" value="AMD91434.1"/>
    <property type="molecule type" value="Genomic_DNA"/>
</dbReference>
<evidence type="ECO:0000313" key="9">
    <source>
        <dbReference type="Proteomes" id="UP000069241"/>
    </source>
</evidence>
<dbReference type="RefSeq" id="WP_062254608.1">
    <property type="nucleotide sequence ID" value="NZ_CP014229.1"/>
</dbReference>
<comment type="function">
    <text evidence="1 6">Catalyzes the reversible cyclization of carbamoyl aspartate to dihydroorotate.</text>
</comment>
<dbReference type="GO" id="GO:0006145">
    <property type="term" value="P:purine nucleobase catabolic process"/>
    <property type="evidence" value="ECO:0007669"/>
    <property type="project" value="TreeGrafter"/>
</dbReference>
<dbReference type="NCBIfam" id="TIGR00857">
    <property type="entry name" value="pyrC_multi"/>
    <property type="match status" value="1"/>
</dbReference>
<feature type="active site" evidence="6">
    <location>
        <position position="304"/>
    </location>
</feature>
<comment type="pathway">
    <text evidence="6">Pyrimidine metabolism; UMP biosynthesis via de novo pathway; (S)-dihydroorotate from bicarbonate: step 3/3.</text>
</comment>
<dbReference type="HAMAP" id="MF_00220_B">
    <property type="entry name" value="PyrC_classI_B"/>
    <property type="match status" value="1"/>
</dbReference>
<dbReference type="InterPro" id="IPR011059">
    <property type="entry name" value="Metal-dep_hydrolase_composite"/>
</dbReference>
<dbReference type="PANTHER" id="PTHR43668:SF2">
    <property type="entry name" value="ALLANTOINASE"/>
    <property type="match status" value="1"/>
</dbReference>
<evidence type="ECO:0000256" key="5">
    <source>
        <dbReference type="ARBA" id="ARBA00022975"/>
    </source>
</evidence>
<feature type="binding site" evidence="6">
    <location>
        <position position="57"/>
    </location>
    <ligand>
        <name>Zn(2+)</name>
        <dbReference type="ChEBI" id="CHEBI:29105"/>
        <label>1</label>
    </ligand>
</feature>
<feature type="binding site" evidence="6">
    <location>
        <position position="178"/>
    </location>
    <ligand>
        <name>Zn(2+)</name>
        <dbReference type="ChEBI" id="CHEBI:29105"/>
        <label>2</label>
    </ligand>
</feature>
<dbReference type="PROSITE" id="PS00482">
    <property type="entry name" value="DIHYDROOROTASE_1"/>
    <property type="match status" value="1"/>
</dbReference>
<accession>A0A0X8JMF9</accession>
<dbReference type="GO" id="GO:0044205">
    <property type="term" value="P:'de novo' UMP biosynthetic process"/>
    <property type="evidence" value="ECO:0007669"/>
    <property type="project" value="UniProtKB-UniRule"/>
</dbReference>
<dbReference type="Gene3D" id="2.30.40.10">
    <property type="entry name" value="Urease, subunit C, domain 1"/>
    <property type="match status" value="1"/>
</dbReference>
<keyword evidence="4 6" id="KW-0378">Hydrolase</keyword>
<protein>
    <recommendedName>
        <fullName evidence="6">Dihydroorotase</fullName>
        <shortName evidence="6">DHOase</shortName>
        <ecNumber evidence="6">3.5.2.3</ecNumber>
    </recommendedName>
</protein>
<dbReference type="GO" id="GO:0004151">
    <property type="term" value="F:dihydroorotase activity"/>
    <property type="evidence" value="ECO:0007669"/>
    <property type="project" value="UniProtKB-UniRule"/>
</dbReference>
<dbReference type="SUPFAM" id="SSF51338">
    <property type="entry name" value="Composite domain of metallo-dependent hydrolases"/>
    <property type="match status" value="1"/>
</dbReference>
<evidence type="ECO:0000256" key="2">
    <source>
        <dbReference type="ARBA" id="ARBA00010286"/>
    </source>
</evidence>
<dbReference type="CDD" id="cd01317">
    <property type="entry name" value="DHOase_IIa"/>
    <property type="match status" value="1"/>
</dbReference>
<dbReference type="EC" id="3.5.2.3" evidence="6"/>
<dbReference type="PANTHER" id="PTHR43668">
    <property type="entry name" value="ALLANTOINASE"/>
    <property type="match status" value="1"/>
</dbReference>
<dbReference type="InterPro" id="IPR004722">
    <property type="entry name" value="DHOase"/>
</dbReference>
<organism evidence="8 9">
    <name type="scientific">Desulfovibrio fairfieldensis</name>
    <dbReference type="NCBI Taxonomy" id="44742"/>
    <lineage>
        <taxon>Bacteria</taxon>
        <taxon>Pseudomonadati</taxon>
        <taxon>Thermodesulfobacteriota</taxon>
        <taxon>Desulfovibrionia</taxon>
        <taxon>Desulfovibrionales</taxon>
        <taxon>Desulfovibrionaceae</taxon>
        <taxon>Desulfovibrio</taxon>
    </lineage>
</organism>
<dbReference type="AlphaFoldDB" id="A0A0X8JMF9"/>
<dbReference type="Pfam" id="PF12890">
    <property type="entry name" value="DHOase"/>
    <property type="match status" value="1"/>
</dbReference>
<keyword evidence="3 6" id="KW-0479">Metal-binding</keyword>
<evidence type="ECO:0000256" key="3">
    <source>
        <dbReference type="ARBA" id="ARBA00022723"/>
    </source>
</evidence>
<dbReference type="InterPro" id="IPR050138">
    <property type="entry name" value="DHOase/Allantoinase_Hydrolase"/>
</dbReference>